<gene>
    <name evidence="2" type="ORF">VP01_1971g1</name>
</gene>
<name>A0A0L6VDM2_9BASI</name>
<dbReference type="EMBL" id="LAVV01006805">
    <property type="protein sequence ID" value="KNZ58225.1"/>
    <property type="molecule type" value="Genomic_DNA"/>
</dbReference>
<dbReference type="VEuPathDB" id="FungiDB:VP01_1971g1"/>
<evidence type="ECO:0000256" key="1">
    <source>
        <dbReference type="SAM" id="MobiDB-lite"/>
    </source>
</evidence>
<comment type="caution">
    <text evidence="2">The sequence shown here is derived from an EMBL/GenBank/DDBJ whole genome shotgun (WGS) entry which is preliminary data.</text>
</comment>
<evidence type="ECO:0000313" key="2">
    <source>
        <dbReference type="EMBL" id="KNZ58225.1"/>
    </source>
</evidence>
<dbReference type="AlphaFoldDB" id="A0A0L6VDM2"/>
<organism evidence="2 3">
    <name type="scientific">Puccinia sorghi</name>
    <dbReference type="NCBI Taxonomy" id="27349"/>
    <lineage>
        <taxon>Eukaryota</taxon>
        <taxon>Fungi</taxon>
        <taxon>Dikarya</taxon>
        <taxon>Basidiomycota</taxon>
        <taxon>Pucciniomycotina</taxon>
        <taxon>Pucciniomycetes</taxon>
        <taxon>Pucciniales</taxon>
        <taxon>Pucciniaceae</taxon>
        <taxon>Puccinia</taxon>
    </lineage>
</organism>
<dbReference type="Proteomes" id="UP000037035">
    <property type="component" value="Unassembled WGS sequence"/>
</dbReference>
<accession>A0A0L6VDM2</accession>
<feature type="compositionally biased region" description="Basic and acidic residues" evidence="1">
    <location>
        <begin position="118"/>
        <end position="127"/>
    </location>
</feature>
<protein>
    <submittedName>
        <fullName evidence="2">Uncharacterized protein</fullName>
    </submittedName>
</protein>
<proteinExistence type="predicted"/>
<evidence type="ECO:0000313" key="3">
    <source>
        <dbReference type="Proteomes" id="UP000037035"/>
    </source>
</evidence>
<keyword evidence="3" id="KW-1185">Reference proteome</keyword>
<reference evidence="2 3" key="1">
    <citation type="submission" date="2015-08" db="EMBL/GenBank/DDBJ databases">
        <title>Next Generation Sequencing and Analysis of the Genome of Puccinia sorghi L Schw, the Causal Agent of Maize Common Rust.</title>
        <authorList>
            <person name="Rochi L."/>
            <person name="Burguener G."/>
            <person name="Darino M."/>
            <person name="Turjanski A."/>
            <person name="Kreff E."/>
            <person name="Dieguez M.J."/>
            <person name="Sacco F."/>
        </authorList>
    </citation>
    <scope>NUCLEOTIDE SEQUENCE [LARGE SCALE GENOMIC DNA]</scope>
    <source>
        <strain evidence="2 3">RO10H11247</strain>
    </source>
</reference>
<sequence length="127" mass="14243">MMHMRITENILRNLVSPVGLMNNGKASRTIPTQSAQMSLSPLMTSPLALTLKKTRTCSLMVSSLTSTNLALPEYDCKINKKLTHHTIGPPNKLKKTKASKLRNISAEEKKRRTMYQGDRSKNKTSEE</sequence>
<feature type="region of interest" description="Disordered" evidence="1">
    <location>
        <begin position="82"/>
        <end position="127"/>
    </location>
</feature>